<dbReference type="InterPro" id="IPR043733">
    <property type="entry name" value="DUF5677"/>
</dbReference>
<sequence>MEQPSKHEVYRDQGRTVLRLQCRALDALISDIATAYDIAPNDFDRVTIWMLQAIGVSANSILRLTEAVDMSIRDCFGIARSAAETAVNVSYIAAGGAELSDRAMRHLRQKRWRDLKRVAQMGDQRIVVERHLEAQVSDFPGLQDAIDEFTNRNGQEVRDWTPDNIQKRISLVGTKSKLAAEALSGAIFTIYRPSSELLHGSFYGVNYFWRGSFERPVLGHEEFERLWTFDHFVTLLSSVFFGIRGAVEVVALQRGLEGHRAHQAELGQLLADLSRRMAEDEPSPDHSFTPEERL</sequence>
<dbReference type="EMBL" id="BAAAGA010000004">
    <property type="protein sequence ID" value="GAA0622072.1"/>
    <property type="molecule type" value="Genomic_DNA"/>
</dbReference>
<dbReference type="Pfam" id="PF18928">
    <property type="entry name" value="DUF5677"/>
    <property type="match status" value="1"/>
</dbReference>
<keyword evidence="2" id="KW-1185">Reference proteome</keyword>
<accession>A0ABN1GWT6</accession>
<evidence type="ECO:0000313" key="2">
    <source>
        <dbReference type="Proteomes" id="UP001501352"/>
    </source>
</evidence>
<gene>
    <name evidence="1" type="ORF">GCM10009422_17490</name>
</gene>
<evidence type="ECO:0000313" key="1">
    <source>
        <dbReference type="EMBL" id="GAA0622072.1"/>
    </source>
</evidence>
<organism evidence="1 2">
    <name type="scientific">Brevundimonas kwangchunensis</name>
    <dbReference type="NCBI Taxonomy" id="322163"/>
    <lineage>
        <taxon>Bacteria</taxon>
        <taxon>Pseudomonadati</taxon>
        <taxon>Pseudomonadota</taxon>
        <taxon>Alphaproteobacteria</taxon>
        <taxon>Caulobacterales</taxon>
        <taxon>Caulobacteraceae</taxon>
        <taxon>Brevundimonas</taxon>
    </lineage>
</organism>
<evidence type="ECO:0008006" key="3">
    <source>
        <dbReference type="Google" id="ProtNLM"/>
    </source>
</evidence>
<name>A0ABN1GWT6_9CAUL</name>
<dbReference type="Proteomes" id="UP001501352">
    <property type="component" value="Unassembled WGS sequence"/>
</dbReference>
<protein>
    <recommendedName>
        <fullName evidence="3">Chemotaxis protein</fullName>
    </recommendedName>
</protein>
<proteinExistence type="predicted"/>
<reference evidence="1 2" key="1">
    <citation type="journal article" date="2019" name="Int. J. Syst. Evol. Microbiol.">
        <title>The Global Catalogue of Microorganisms (GCM) 10K type strain sequencing project: providing services to taxonomists for standard genome sequencing and annotation.</title>
        <authorList>
            <consortium name="The Broad Institute Genomics Platform"/>
            <consortium name="The Broad Institute Genome Sequencing Center for Infectious Disease"/>
            <person name="Wu L."/>
            <person name="Ma J."/>
        </authorList>
    </citation>
    <scope>NUCLEOTIDE SEQUENCE [LARGE SCALE GENOMIC DNA]</scope>
    <source>
        <strain evidence="1 2">JCM 12928</strain>
    </source>
</reference>
<comment type="caution">
    <text evidence="1">The sequence shown here is derived from an EMBL/GenBank/DDBJ whole genome shotgun (WGS) entry which is preliminary data.</text>
</comment>